<name>Q5P0T3_AROAE</name>
<keyword evidence="1" id="KW-1133">Transmembrane helix</keyword>
<proteinExistence type="predicted"/>
<organism evidence="2 3">
    <name type="scientific">Aromatoleum aromaticum (strain DSM 19018 / LMG 30748 / EbN1)</name>
    <name type="common">Azoarcus sp. (strain EbN1)</name>
    <dbReference type="NCBI Taxonomy" id="76114"/>
    <lineage>
        <taxon>Bacteria</taxon>
        <taxon>Pseudomonadati</taxon>
        <taxon>Pseudomonadota</taxon>
        <taxon>Betaproteobacteria</taxon>
        <taxon>Rhodocyclales</taxon>
        <taxon>Rhodocyclaceae</taxon>
        <taxon>Aromatoleum</taxon>
    </lineage>
</organism>
<feature type="transmembrane region" description="Helical" evidence="1">
    <location>
        <begin position="339"/>
        <end position="360"/>
    </location>
</feature>
<feature type="transmembrane region" description="Helical" evidence="1">
    <location>
        <begin position="315"/>
        <end position="333"/>
    </location>
</feature>
<dbReference type="STRING" id="76114.ebA5211"/>
<feature type="transmembrane region" description="Helical" evidence="1">
    <location>
        <begin position="415"/>
        <end position="433"/>
    </location>
</feature>
<gene>
    <name evidence="2" type="ORF">ebA5211</name>
</gene>
<sequence length="564" mass="61887">MSVVVLVPAPKSAARHPSRMTRAPNSPLPKQHLYGAAGLAVLVGLYLLVGLTGHVPWRGDDARHFGPIFEMLQGNGLLFPLIAGEPSTSFPPLYYWTGSVFALLFGWLLPPHDAARLATTLYTALAIFWIARASARLYGKHTRTPAALLTLGTLGLVLHAHETQPMIAVMSFVAMTLAGLSLIPTRPALGSLQAAAGSVLAFLAGGLPGVMLTLPLFLVVVIACPECRNPRASGGLILGLSLAVGAGALWPLVLHYQAPELLALWWRREWLEFGADPLRRDEFSRLVELFGWFAWPLWPIALWSLWRARRQLMRISWLLPIASALLAGSWVIANGSLAQATMLPLIPPLALLAAAGIPTLRRGAANAFDWFAVMTFIVFALLVWIAWTAQAVSWPPGLARHVARVAPGFELKGSVSQALAGLGICVTWIVLMWRLPRSFNRGPASWAMGMTTLWCLAVVLLMPWFDYDRSYRPVATSLAIALAGERSDCVAMLELSPSQRASFHYFAGVRPERVSGNETVCSFLLVYDSRNPAALRPAQEWQQIWEYRRGGGKQLETFRLYRRD</sequence>
<keyword evidence="1" id="KW-0472">Membrane</keyword>
<dbReference type="eggNOG" id="COG1807">
    <property type="taxonomic scope" value="Bacteria"/>
</dbReference>
<feature type="transmembrane region" description="Helical" evidence="1">
    <location>
        <begin position="195"/>
        <end position="224"/>
    </location>
</feature>
<dbReference type="EMBL" id="CR555306">
    <property type="protein sequence ID" value="CAI09081.1"/>
    <property type="molecule type" value="Genomic_DNA"/>
</dbReference>
<evidence type="ECO:0000256" key="1">
    <source>
        <dbReference type="SAM" id="Phobius"/>
    </source>
</evidence>
<dbReference type="KEGG" id="eba:ebA5211"/>
<feature type="transmembrane region" description="Helical" evidence="1">
    <location>
        <begin position="367"/>
        <end position="387"/>
    </location>
</feature>
<feature type="transmembrane region" description="Helical" evidence="1">
    <location>
        <begin position="167"/>
        <end position="183"/>
    </location>
</feature>
<dbReference type="AlphaFoldDB" id="Q5P0T3"/>
<protein>
    <recommendedName>
        <fullName evidence="4">Glycosyltransferase RgtA/B/C/D-like domain-containing protein</fullName>
    </recommendedName>
</protein>
<evidence type="ECO:0000313" key="2">
    <source>
        <dbReference type="EMBL" id="CAI09081.1"/>
    </source>
</evidence>
<keyword evidence="1" id="KW-0812">Transmembrane</keyword>
<feature type="transmembrane region" description="Helical" evidence="1">
    <location>
        <begin position="32"/>
        <end position="51"/>
    </location>
</feature>
<evidence type="ECO:0008006" key="4">
    <source>
        <dbReference type="Google" id="ProtNLM"/>
    </source>
</evidence>
<reference evidence="2 3" key="1">
    <citation type="journal article" date="2005" name="Arch. Microbiol.">
        <title>The genome sequence of an anaerobic aromatic-degrading denitrifying bacterium, strain EbN1.</title>
        <authorList>
            <person name="Rabus R."/>
            <person name="Kube M."/>
            <person name="Heider J."/>
            <person name="Beck A."/>
            <person name="Heitmann K."/>
            <person name="Widdel F."/>
            <person name="Reinhardt R."/>
        </authorList>
    </citation>
    <scope>NUCLEOTIDE SEQUENCE [LARGE SCALE GENOMIC DNA]</scope>
    <source>
        <strain evidence="2 3">EbN1</strain>
    </source>
</reference>
<dbReference type="HOGENOM" id="CLU_034283_0_0_4"/>
<accession>Q5P0T3</accession>
<dbReference type="Proteomes" id="UP000006552">
    <property type="component" value="Chromosome"/>
</dbReference>
<feature type="transmembrane region" description="Helical" evidence="1">
    <location>
        <begin position="93"/>
        <end position="109"/>
    </location>
</feature>
<evidence type="ECO:0000313" key="3">
    <source>
        <dbReference type="Proteomes" id="UP000006552"/>
    </source>
</evidence>
<feature type="transmembrane region" description="Helical" evidence="1">
    <location>
        <begin position="289"/>
        <end position="308"/>
    </location>
</feature>
<feature type="transmembrane region" description="Helical" evidence="1">
    <location>
        <begin position="445"/>
        <end position="465"/>
    </location>
</feature>
<keyword evidence="3" id="KW-1185">Reference proteome</keyword>
<feature type="transmembrane region" description="Helical" evidence="1">
    <location>
        <begin position="236"/>
        <end position="258"/>
    </location>
</feature>
<feature type="transmembrane region" description="Helical" evidence="1">
    <location>
        <begin position="121"/>
        <end position="138"/>
    </location>
</feature>